<name>A0A412CEJ0_9FIRM</name>
<dbReference type="Gene3D" id="3.40.1190.20">
    <property type="match status" value="1"/>
</dbReference>
<evidence type="ECO:0000256" key="2">
    <source>
        <dbReference type="ARBA" id="ARBA00022679"/>
    </source>
</evidence>
<dbReference type="GO" id="GO:2001059">
    <property type="term" value="P:D-tagatose 6-phosphate catabolic process"/>
    <property type="evidence" value="ECO:0007669"/>
    <property type="project" value="UniProtKB-UniPathway"/>
</dbReference>
<dbReference type="CDD" id="cd01164">
    <property type="entry name" value="FruK_PfkB_like"/>
    <property type="match status" value="1"/>
</dbReference>
<evidence type="ECO:0000256" key="5">
    <source>
        <dbReference type="ARBA" id="ARBA00022840"/>
    </source>
</evidence>
<comment type="similarity">
    <text evidence="1">Belongs to the carbohydrate kinase pfkB family.</text>
</comment>
<dbReference type="EC" id="2.7.1.144" evidence="6"/>
<dbReference type="GO" id="GO:0009024">
    <property type="term" value="F:tagatose-6-phosphate kinase activity"/>
    <property type="evidence" value="ECO:0007669"/>
    <property type="project" value="UniProtKB-EC"/>
</dbReference>
<dbReference type="PIRSF" id="PIRSF000535">
    <property type="entry name" value="1PFK/6PFK/LacC"/>
    <property type="match status" value="1"/>
</dbReference>
<dbReference type="GO" id="GO:0005829">
    <property type="term" value="C:cytosol"/>
    <property type="evidence" value="ECO:0007669"/>
    <property type="project" value="TreeGrafter"/>
</dbReference>
<feature type="domain" description="Carbohydrate kinase PfkB" evidence="7">
    <location>
        <begin position="12"/>
        <end position="289"/>
    </location>
</feature>
<dbReference type="Pfam" id="PF00294">
    <property type="entry name" value="PfkB"/>
    <property type="match status" value="1"/>
</dbReference>
<sequence length="309" mass="34038">MILTLNLNASLDKIYTVDKLEYGGVVRAKIVQNTAGGKGLHVANICKELNENYLATGFLGGKIGEYLQNKLTQKHINHDFISIKNETRTCINITTPDGKQTEILEPGPSINKEETDLFLKKYTQLLTYTDIIVASGSLPNNLPLDFYGTLTQLAKKHHKKFLLDTSGQTLKESLKYKPFFIKPNKDEIEQLTGIKIDSLDTAILQIQKFQNLGISMPVISLGKNGSIIGYQNQIYHAIPPQYKAINAVGSGDAFVAGIAIGLKRNYPIIDIIKLGSACGTANVLEAESGFVSKDNVEKIFNLVKVKQIL</sequence>
<keyword evidence="2 6" id="KW-0808">Transferase</keyword>
<comment type="catalytic activity">
    <reaction evidence="6">
        <text>D-tagatofuranose 6-phosphate + ATP = D-tagatofuranose 1,6-bisphosphate + ADP + H(+)</text>
        <dbReference type="Rhea" id="RHEA:12420"/>
        <dbReference type="ChEBI" id="CHEBI:15378"/>
        <dbReference type="ChEBI" id="CHEBI:30616"/>
        <dbReference type="ChEBI" id="CHEBI:58694"/>
        <dbReference type="ChEBI" id="CHEBI:58695"/>
        <dbReference type="ChEBI" id="CHEBI:456216"/>
        <dbReference type="EC" id="2.7.1.144"/>
    </reaction>
</comment>
<comment type="similarity">
    <text evidence="6">Belongs to the carbohydrate kinase PfkB family. LacC subfamily.</text>
</comment>
<protein>
    <recommendedName>
        <fullName evidence="6">Tagatose-6-phosphate kinase</fullName>
        <ecNumber evidence="6">2.7.1.144</ecNumber>
    </recommendedName>
</protein>
<dbReference type="GO" id="GO:0044281">
    <property type="term" value="P:small molecule metabolic process"/>
    <property type="evidence" value="ECO:0007669"/>
    <property type="project" value="UniProtKB-ARBA"/>
</dbReference>
<evidence type="ECO:0000256" key="4">
    <source>
        <dbReference type="ARBA" id="ARBA00022777"/>
    </source>
</evidence>
<dbReference type="GO" id="GO:0005524">
    <property type="term" value="F:ATP binding"/>
    <property type="evidence" value="ECO:0007669"/>
    <property type="project" value="UniProtKB-KW"/>
</dbReference>
<keyword evidence="4 8" id="KW-0418">Kinase</keyword>
<dbReference type="InterPro" id="IPR029056">
    <property type="entry name" value="Ribokinase-like"/>
</dbReference>
<dbReference type="InterPro" id="IPR017583">
    <property type="entry name" value="Tagatose/fructose_Pkinase"/>
</dbReference>
<proteinExistence type="inferred from homology"/>
<evidence type="ECO:0000256" key="6">
    <source>
        <dbReference type="PIRNR" id="PIRNR000535"/>
    </source>
</evidence>
<dbReference type="UniPathway" id="UPA00704">
    <property type="reaction ID" value="UER00715"/>
</dbReference>
<dbReference type="Proteomes" id="UP000286147">
    <property type="component" value="Unassembled WGS sequence"/>
</dbReference>
<reference evidence="8 9" key="1">
    <citation type="submission" date="2018-08" db="EMBL/GenBank/DDBJ databases">
        <title>A genome reference for cultivated species of the human gut microbiota.</title>
        <authorList>
            <person name="Zou Y."/>
            <person name="Xue W."/>
            <person name="Luo G."/>
        </authorList>
    </citation>
    <scope>NUCLEOTIDE SEQUENCE [LARGE SCALE GENOMIC DNA]</scope>
    <source>
        <strain evidence="8 9">AF27-12</strain>
    </source>
</reference>
<keyword evidence="3 6" id="KW-0547">Nucleotide-binding</keyword>
<comment type="pathway">
    <text evidence="6">Carbohydrate metabolism; D-tagatose 6-phosphate degradation; D-glyceraldehyde 3-phosphate and glycerone phosphate from D-tagatose 6-phosphate: step 1/2.</text>
</comment>
<dbReference type="NCBIfam" id="TIGR03168">
    <property type="entry name" value="1-PFK"/>
    <property type="match status" value="1"/>
</dbReference>
<evidence type="ECO:0000256" key="1">
    <source>
        <dbReference type="ARBA" id="ARBA00005380"/>
    </source>
</evidence>
<accession>A0A412CEJ0</accession>
<dbReference type="PANTHER" id="PTHR46566:SF2">
    <property type="entry name" value="ATP-DEPENDENT 6-PHOSPHOFRUCTOKINASE ISOZYME 2"/>
    <property type="match status" value="1"/>
</dbReference>
<dbReference type="InterPro" id="IPR011611">
    <property type="entry name" value="PfkB_dom"/>
</dbReference>
<keyword evidence="5 6" id="KW-0067">ATP-binding</keyword>
<dbReference type="EMBL" id="QRTP01000012">
    <property type="protein sequence ID" value="RGQ83491.1"/>
    <property type="molecule type" value="Genomic_DNA"/>
</dbReference>
<dbReference type="GO" id="GO:0016052">
    <property type="term" value="P:carbohydrate catabolic process"/>
    <property type="evidence" value="ECO:0007669"/>
    <property type="project" value="UniProtKB-ARBA"/>
</dbReference>
<gene>
    <name evidence="8" type="ORF">DWY77_06275</name>
</gene>
<dbReference type="SUPFAM" id="SSF53613">
    <property type="entry name" value="Ribokinase-like"/>
    <property type="match status" value="1"/>
</dbReference>
<evidence type="ECO:0000313" key="8">
    <source>
        <dbReference type="EMBL" id="RGQ83491.1"/>
    </source>
</evidence>
<comment type="caution">
    <text evidence="8">The sequence shown here is derived from an EMBL/GenBank/DDBJ whole genome shotgun (WGS) entry which is preliminary data.</text>
</comment>
<evidence type="ECO:0000259" key="7">
    <source>
        <dbReference type="Pfam" id="PF00294"/>
    </source>
</evidence>
<organism evidence="8 9">
    <name type="scientific">Megamonas rupellensis</name>
    <dbReference type="NCBI Taxonomy" id="491921"/>
    <lineage>
        <taxon>Bacteria</taxon>
        <taxon>Bacillati</taxon>
        <taxon>Bacillota</taxon>
        <taxon>Negativicutes</taxon>
        <taxon>Selenomonadales</taxon>
        <taxon>Selenomonadaceae</taxon>
        <taxon>Megamonas</taxon>
    </lineage>
</organism>
<evidence type="ECO:0000313" key="9">
    <source>
        <dbReference type="Proteomes" id="UP000286147"/>
    </source>
</evidence>
<dbReference type="RefSeq" id="WP_118035958.1">
    <property type="nucleotide sequence ID" value="NZ_QRTP01000012.1"/>
</dbReference>
<dbReference type="FunFam" id="3.40.1190.20:FF:000001">
    <property type="entry name" value="Phosphofructokinase"/>
    <property type="match status" value="1"/>
</dbReference>
<keyword evidence="6" id="KW-0423">Lactose metabolism</keyword>
<dbReference type="GO" id="GO:0008443">
    <property type="term" value="F:phosphofructokinase activity"/>
    <property type="evidence" value="ECO:0007669"/>
    <property type="project" value="UniProtKB-ARBA"/>
</dbReference>
<dbReference type="AlphaFoldDB" id="A0A412CEJ0"/>
<dbReference type="PANTHER" id="PTHR46566">
    <property type="entry name" value="1-PHOSPHOFRUCTOKINASE-RELATED"/>
    <property type="match status" value="1"/>
</dbReference>
<dbReference type="GO" id="GO:0005988">
    <property type="term" value="P:lactose metabolic process"/>
    <property type="evidence" value="ECO:0007669"/>
    <property type="project" value="UniProtKB-KW"/>
</dbReference>
<evidence type="ECO:0000256" key="3">
    <source>
        <dbReference type="ARBA" id="ARBA00022741"/>
    </source>
</evidence>